<accession>A0A0E9RZK2</accession>
<organism evidence="1">
    <name type="scientific">Anguilla anguilla</name>
    <name type="common">European freshwater eel</name>
    <name type="synonym">Muraena anguilla</name>
    <dbReference type="NCBI Taxonomy" id="7936"/>
    <lineage>
        <taxon>Eukaryota</taxon>
        <taxon>Metazoa</taxon>
        <taxon>Chordata</taxon>
        <taxon>Craniata</taxon>
        <taxon>Vertebrata</taxon>
        <taxon>Euteleostomi</taxon>
        <taxon>Actinopterygii</taxon>
        <taxon>Neopterygii</taxon>
        <taxon>Teleostei</taxon>
        <taxon>Anguilliformes</taxon>
        <taxon>Anguillidae</taxon>
        <taxon>Anguilla</taxon>
    </lineage>
</organism>
<reference evidence="1" key="1">
    <citation type="submission" date="2014-11" db="EMBL/GenBank/DDBJ databases">
        <authorList>
            <person name="Amaro Gonzalez C."/>
        </authorList>
    </citation>
    <scope>NUCLEOTIDE SEQUENCE</scope>
</reference>
<reference evidence="1" key="2">
    <citation type="journal article" date="2015" name="Fish Shellfish Immunol.">
        <title>Early steps in the European eel (Anguilla anguilla)-Vibrio vulnificus interaction in the gills: Role of the RtxA13 toxin.</title>
        <authorList>
            <person name="Callol A."/>
            <person name="Pajuelo D."/>
            <person name="Ebbesson L."/>
            <person name="Teles M."/>
            <person name="MacKenzie S."/>
            <person name="Amaro C."/>
        </authorList>
    </citation>
    <scope>NUCLEOTIDE SEQUENCE</scope>
</reference>
<name>A0A0E9RZK2_ANGAN</name>
<dbReference type="AlphaFoldDB" id="A0A0E9RZK2"/>
<evidence type="ECO:0000313" key="1">
    <source>
        <dbReference type="EMBL" id="JAH34506.1"/>
    </source>
</evidence>
<proteinExistence type="predicted"/>
<dbReference type="EMBL" id="GBXM01074071">
    <property type="protein sequence ID" value="JAH34506.1"/>
    <property type="molecule type" value="Transcribed_RNA"/>
</dbReference>
<sequence>MSYVFIYLFIEHLLILANLTLY</sequence>
<protein>
    <submittedName>
        <fullName evidence="1">Uncharacterized protein</fullName>
    </submittedName>
</protein>